<dbReference type="Proteomes" id="UP000681340">
    <property type="component" value="Unassembled WGS sequence"/>
</dbReference>
<evidence type="ECO:0000313" key="2">
    <source>
        <dbReference type="Proteomes" id="UP000681340"/>
    </source>
</evidence>
<dbReference type="EMBL" id="BOQL01000023">
    <property type="protein sequence ID" value="GIM67786.1"/>
    <property type="molecule type" value="Genomic_DNA"/>
</dbReference>
<sequence length="134" mass="13679">MTATAPVLRTESVTAAVKGLAARCDGPTLATLTAAGDTVTARPETLPGGAQTADSIAATCAAMARLIARHPAMLTADVAGYAVILPGERFAFAADRTGVTHHIQLPGVPTESLRADRWDAMIDSIAAMITAATH</sequence>
<gene>
    <name evidence="1" type="ORF">Aau02nite_28870</name>
</gene>
<proteinExistence type="predicted"/>
<dbReference type="AlphaFoldDB" id="A0A919VLF5"/>
<accession>A0A919VLF5</accession>
<dbReference type="RefSeq" id="WP_246595136.1">
    <property type="nucleotide sequence ID" value="NZ_BAABEA010000040.1"/>
</dbReference>
<comment type="caution">
    <text evidence="1">The sequence shown here is derived from an EMBL/GenBank/DDBJ whole genome shotgun (WGS) entry which is preliminary data.</text>
</comment>
<protein>
    <submittedName>
        <fullName evidence="1">Uncharacterized protein</fullName>
    </submittedName>
</protein>
<evidence type="ECO:0000313" key="1">
    <source>
        <dbReference type="EMBL" id="GIM67786.1"/>
    </source>
</evidence>
<name>A0A919VLF5_9ACTN</name>
<reference evidence="1" key="1">
    <citation type="submission" date="2021-03" db="EMBL/GenBank/DDBJ databases">
        <title>Whole genome shotgun sequence of Actinoplanes auranticolor NBRC 12245.</title>
        <authorList>
            <person name="Komaki H."/>
            <person name="Tamura T."/>
        </authorList>
    </citation>
    <scope>NUCLEOTIDE SEQUENCE</scope>
    <source>
        <strain evidence="1">NBRC 12245</strain>
    </source>
</reference>
<organism evidence="1 2">
    <name type="scientific">Actinoplanes auranticolor</name>
    <dbReference type="NCBI Taxonomy" id="47988"/>
    <lineage>
        <taxon>Bacteria</taxon>
        <taxon>Bacillati</taxon>
        <taxon>Actinomycetota</taxon>
        <taxon>Actinomycetes</taxon>
        <taxon>Micromonosporales</taxon>
        <taxon>Micromonosporaceae</taxon>
        <taxon>Actinoplanes</taxon>
    </lineage>
</organism>
<keyword evidence="2" id="KW-1185">Reference proteome</keyword>